<name>A0ABQ2K5N5_9NOCA</name>
<gene>
    <name evidence="3" type="ORF">GCM10011610_09780</name>
</gene>
<evidence type="ECO:0000256" key="1">
    <source>
        <dbReference type="SAM" id="Phobius"/>
    </source>
</evidence>
<protein>
    <recommendedName>
        <fullName evidence="2">Histidine kinase/HSP90-like ATPase domain-containing protein</fullName>
    </recommendedName>
</protein>
<feature type="domain" description="Histidine kinase/HSP90-like ATPase" evidence="2">
    <location>
        <begin position="313"/>
        <end position="402"/>
    </location>
</feature>
<accession>A0ABQ2K5N5</accession>
<dbReference type="Gene3D" id="3.30.565.10">
    <property type="entry name" value="Histidine kinase-like ATPase, C-terminal domain"/>
    <property type="match status" value="1"/>
</dbReference>
<feature type="transmembrane region" description="Helical" evidence="1">
    <location>
        <begin position="64"/>
        <end position="85"/>
    </location>
</feature>
<dbReference type="CDD" id="cd16936">
    <property type="entry name" value="HATPase_RsbW-like"/>
    <property type="match status" value="1"/>
</dbReference>
<sequence length="407" mass="42255">MTTTAARAQAPVPAAVDTELSRAATDQILRRLGVVIGVGAMIVMTLELPAVLIQPANRSVWPEVHLVGAYLLFAPLAIVSARGAVTAIRRVAGAAAICYLVATVTTPLVYSVVTIGSFASWPYRGLVLGVMAGGLAWSGQVAVAFAAVLAVATSASNAAVVPDSSAWAMFGDVTRALGVAALFLWCVVYARTAAERVDREAVRQRSRAATVAATAAREREGARFAALIHDAVLSTLLEASREQQPSQVLRKQAARTLEQLEQARSAPELDHLDAAAAVDFVRAAVREVDPELPVQASRRGADLCLPLEAAQVLGAALSEAVRNSVRHADVAGRQVRREVAVTIATGGIRVVLTDDGAGFDPARVPADRMGIAGSILGRMRTLAGGAAFVESAPGAGTVVTLVWGSHG</sequence>
<dbReference type="Proteomes" id="UP000658127">
    <property type="component" value="Unassembled WGS sequence"/>
</dbReference>
<keyword evidence="1" id="KW-1133">Transmembrane helix</keyword>
<dbReference type="InterPro" id="IPR003594">
    <property type="entry name" value="HATPase_dom"/>
</dbReference>
<comment type="caution">
    <text evidence="3">The sequence shown here is derived from an EMBL/GenBank/DDBJ whole genome shotgun (WGS) entry which is preliminary data.</text>
</comment>
<dbReference type="SUPFAM" id="SSF55874">
    <property type="entry name" value="ATPase domain of HSP90 chaperone/DNA topoisomerase II/histidine kinase"/>
    <property type="match status" value="1"/>
</dbReference>
<keyword evidence="1" id="KW-0812">Transmembrane</keyword>
<dbReference type="RefSeq" id="WP_189024174.1">
    <property type="nucleotide sequence ID" value="NZ_BMNE01000001.1"/>
</dbReference>
<dbReference type="InterPro" id="IPR036890">
    <property type="entry name" value="HATPase_C_sf"/>
</dbReference>
<organism evidence="3 4">
    <name type="scientific">Nocardia rhizosphaerihabitans</name>
    <dbReference type="NCBI Taxonomy" id="1691570"/>
    <lineage>
        <taxon>Bacteria</taxon>
        <taxon>Bacillati</taxon>
        <taxon>Actinomycetota</taxon>
        <taxon>Actinomycetes</taxon>
        <taxon>Mycobacteriales</taxon>
        <taxon>Nocardiaceae</taxon>
        <taxon>Nocardia</taxon>
    </lineage>
</organism>
<reference evidence="4" key="1">
    <citation type="journal article" date="2019" name="Int. J. Syst. Evol. Microbiol.">
        <title>The Global Catalogue of Microorganisms (GCM) 10K type strain sequencing project: providing services to taxonomists for standard genome sequencing and annotation.</title>
        <authorList>
            <consortium name="The Broad Institute Genomics Platform"/>
            <consortium name="The Broad Institute Genome Sequencing Center for Infectious Disease"/>
            <person name="Wu L."/>
            <person name="Ma J."/>
        </authorList>
    </citation>
    <scope>NUCLEOTIDE SEQUENCE [LARGE SCALE GENOMIC DNA]</scope>
    <source>
        <strain evidence="4">CGMCC 4.7329</strain>
    </source>
</reference>
<evidence type="ECO:0000259" key="2">
    <source>
        <dbReference type="Pfam" id="PF02518"/>
    </source>
</evidence>
<keyword evidence="4" id="KW-1185">Reference proteome</keyword>
<dbReference type="Pfam" id="PF02518">
    <property type="entry name" value="HATPase_c"/>
    <property type="match status" value="1"/>
</dbReference>
<feature type="transmembrane region" description="Helical" evidence="1">
    <location>
        <begin position="32"/>
        <end position="52"/>
    </location>
</feature>
<keyword evidence="1" id="KW-0472">Membrane</keyword>
<feature type="transmembrane region" description="Helical" evidence="1">
    <location>
        <begin position="97"/>
        <end position="121"/>
    </location>
</feature>
<feature type="transmembrane region" description="Helical" evidence="1">
    <location>
        <begin position="141"/>
        <end position="161"/>
    </location>
</feature>
<proteinExistence type="predicted"/>
<evidence type="ECO:0000313" key="3">
    <source>
        <dbReference type="EMBL" id="GGN70489.1"/>
    </source>
</evidence>
<feature type="transmembrane region" description="Helical" evidence="1">
    <location>
        <begin position="173"/>
        <end position="190"/>
    </location>
</feature>
<evidence type="ECO:0000313" key="4">
    <source>
        <dbReference type="Proteomes" id="UP000658127"/>
    </source>
</evidence>
<dbReference type="EMBL" id="BMNE01000001">
    <property type="protein sequence ID" value="GGN70489.1"/>
    <property type="molecule type" value="Genomic_DNA"/>
</dbReference>